<dbReference type="AlphaFoldDB" id="A0A2M4D967"/>
<dbReference type="EMBL" id="GGFL01009945">
    <property type="protein sequence ID" value="MBW74123.1"/>
    <property type="molecule type" value="Transcribed_RNA"/>
</dbReference>
<sequence>MRVRLRLTLGYAFWSTSTSSEQILTVSVSLRHLHHLGEGCAVYLETRLNTSSTCIMYTNTNPLEQYMDVFCNGSHSTSMKVVIEQ</sequence>
<name>A0A2M4D967_ANODA</name>
<proteinExistence type="predicted"/>
<organism evidence="1">
    <name type="scientific">Anopheles darlingi</name>
    <name type="common">Mosquito</name>
    <dbReference type="NCBI Taxonomy" id="43151"/>
    <lineage>
        <taxon>Eukaryota</taxon>
        <taxon>Metazoa</taxon>
        <taxon>Ecdysozoa</taxon>
        <taxon>Arthropoda</taxon>
        <taxon>Hexapoda</taxon>
        <taxon>Insecta</taxon>
        <taxon>Pterygota</taxon>
        <taxon>Neoptera</taxon>
        <taxon>Endopterygota</taxon>
        <taxon>Diptera</taxon>
        <taxon>Nematocera</taxon>
        <taxon>Culicoidea</taxon>
        <taxon>Culicidae</taxon>
        <taxon>Anophelinae</taxon>
        <taxon>Anopheles</taxon>
    </lineage>
</organism>
<accession>A0A2M4D967</accession>
<protein>
    <submittedName>
        <fullName evidence="1">Putative secreted protein</fullName>
    </submittedName>
</protein>
<evidence type="ECO:0000313" key="1">
    <source>
        <dbReference type="EMBL" id="MBW74123.1"/>
    </source>
</evidence>
<reference evidence="1" key="1">
    <citation type="submission" date="2018-01" db="EMBL/GenBank/DDBJ databases">
        <title>An insight into the sialome of Amazonian anophelines.</title>
        <authorList>
            <person name="Ribeiro J.M."/>
            <person name="Scarpassa V."/>
            <person name="Calvo E."/>
        </authorList>
    </citation>
    <scope>NUCLEOTIDE SEQUENCE</scope>
</reference>